<dbReference type="SUPFAM" id="SSF53335">
    <property type="entry name" value="S-adenosyl-L-methionine-dependent methyltransferases"/>
    <property type="match status" value="1"/>
</dbReference>
<protein>
    <recommendedName>
        <fullName evidence="1">Methyltransferase FkbM domain-containing protein</fullName>
    </recommendedName>
</protein>
<dbReference type="AlphaFoldDB" id="A0A1G2UQT8"/>
<name>A0A1G2UQT8_9BACT</name>
<evidence type="ECO:0000313" key="2">
    <source>
        <dbReference type="EMBL" id="OHB11761.1"/>
    </source>
</evidence>
<evidence type="ECO:0000313" key="3">
    <source>
        <dbReference type="Proteomes" id="UP000177276"/>
    </source>
</evidence>
<dbReference type="PANTHER" id="PTHR36973">
    <property type="entry name" value="SLL1456 PROTEIN-RELATED"/>
    <property type="match status" value="1"/>
</dbReference>
<dbReference type="EMBL" id="MHWS01000022">
    <property type="protein sequence ID" value="OHB11761.1"/>
    <property type="molecule type" value="Genomic_DNA"/>
</dbReference>
<dbReference type="Proteomes" id="UP000177276">
    <property type="component" value="Unassembled WGS sequence"/>
</dbReference>
<dbReference type="GO" id="GO:0008171">
    <property type="term" value="F:O-methyltransferase activity"/>
    <property type="evidence" value="ECO:0007669"/>
    <property type="project" value="TreeGrafter"/>
</dbReference>
<dbReference type="InterPro" id="IPR029063">
    <property type="entry name" value="SAM-dependent_MTases_sf"/>
</dbReference>
<feature type="domain" description="Methyltransferase FkbM" evidence="1">
    <location>
        <begin position="40"/>
        <end position="208"/>
    </location>
</feature>
<dbReference type="PANTHER" id="PTHR36973:SF4">
    <property type="entry name" value="NODULATION PROTEIN"/>
    <property type="match status" value="1"/>
</dbReference>
<gene>
    <name evidence="2" type="ORF">A3G46_01455</name>
</gene>
<evidence type="ECO:0000259" key="1">
    <source>
        <dbReference type="Pfam" id="PF05050"/>
    </source>
</evidence>
<dbReference type="Gene3D" id="3.40.50.150">
    <property type="entry name" value="Vaccinia Virus protein VP39"/>
    <property type="match status" value="1"/>
</dbReference>
<proteinExistence type="predicted"/>
<dbReference type="Pfam" id="PF05050">
    <property type="entry name" value="Methyltransf_21"/>
    <property type="match status" value="1"/>
</dbReference>
<dbReference type="NCBIfam" id="TIGR01444">
    <property type="entry name" value="fkbM_fam"/>
    <property type="match status" value="1"/>
</dbReference>
<reference evidence="2 3" key="1">
    <citation type="journal article" date="2016" name="Nat. Commun.">
        <title>Thousands of microbial genomes shed light on interconnected biogeochemical processes in an aquifer system.</title>
        <authorList>
            <person name="Anantharaman K."/>
            <person name="Brown C.T."/>
            <person name="Hug L.A."/>
            <person name="Sharon I."/>
            <person name="Castelle C.J."/>
            <person name="Probst A.J."/>
            <person name="Thomas B.C."/>
            <person name="Singh A."/>
            <person name="Wilkins M.J."/>
            <person name="Karaoz U."/>
            <person name="Brodie E.L."/>
            <person name="Williams K.H."/>
            <person name="Hubbard S.S."/>
            <person name="Banfield J.F."/>
        </authorList>
    </citation>
    <scope>NUCLEOTIDE SEQUENCE [LARGE SCALE GENOMIC DNA]</scope>
</reference>
<comment type="caution">
    <text evidence="2">The sequence shown here is derived from an EMBL/GenBank/DDBJ whole genome shotgun (WGS) entry which is preliminary data.</text>
</comment>
<sequence length="234" mass="27192">MIHKYFRRFIQKFGLDIHKYSPRPDKFYYLQTFGIKTVLDIGANVGQFAKEIRQVLPEVKIYSFEPIKECFEQLNENMKTDKNFEAFNFALGDKNETIKMNRSSYTPSSSILEMADAHKKLFPHTKESKPEQIEIRKLDDIINSISLEKETLIKVDVQGFEDKVIAGGIETFKKAKIVLIENSFIELYEGQPFFDDIYEKIKSLGFVYKGNLQEKLNKKTGQVISEDSLFIKSS</sequence>
<dbReference type="InterPro" id="IPR006342">
    <property type="entry name" value="FkbM_mtfrase"/>
</dbReference>
<dbReference type="InterPro" id="IPR053188">
    <property type="entry name" value="FkbM_Methyltransferase"/>
</dbReference>
<accession>A0A1G2UQT8</accession>
<organism evidence="2 3">
    <name type="scientific">Candidatus Zambryskibacteria bacterium RIFCSPLOWO2_12_FULL_39_16</name>
    <dbReference type="NCBI Taxonomy" id="1802775"/>
    <lineage>
        <taxon>Bacteria</taxon>
        <taxon>Candidatus Zambryskiibacteriota</taxon>
    </lineage>
</organism>